<reference evidence="1" key="2">
    <citation type="submission" date="2015-02" db="UniProtKB">
        <authorList>
            <consortium name="EnsemblMetazoa"/>
        </authorList>
    </citation>
    <scope>IDENTIFICATION</scope>
</reference>
<dbReference type="AlphaFoldDB" id="T1J9F5"/>
<accession>T1J9F5</accession>
<dbReference type="HOGENOM" id="CLU_3126877_0_0_1"/>
<sequence>MVVFVRFMFVYVRLRPFMVIFRIIFLSVLKKCWEKALANGNFLQCFGNRV</sequence>
<dbReference type="Proteomes" id="UP000014500">
    <property type="component" value="Unassembled WGS sequence"/>
</dbReference>
<dbReference type="EnsemblMetazoa" id="SMAR010351-RA">
    <property type="protein sequence ID" value="SMAR010351-PA"/>
    <property type="gene ID" value="SMAR010351"/>
</dbReference>
<evidence type="ECO:0000313" key="1">
    <source>
        <dbReference type="EnsemblMetazoa" id="SMAR010351-PA"/>
    </source>
</evidence>
<evidence type="ECO:0000313" key="2">
    <source>
        <dbReference type="Proteomes" id="UP000014500"/>
    </source>
</evidence>
<proteinExistence type="predicted"/>
<keyword evidence="2" id="KW-1185">Reference proteome</keyword>
<organism evidence="1 2">
    <name type="scientific">Strigamia maritima</name>
    <name type="common">European centipede</name>
    <name type="synonym">Geophilus maritimus</name>
    <dbReference type="NCBI Taxonomy" id="126957"/>
    <lineage>
        <taxon>Eukaryota</taxon>
        <taxon>Metazoa</taxon>
        <taxon>Ecdysozoa</taxon>
        <taxon>Arthropoda</taxon>
        <taxon>Myriapoda</taxon>
        <taxon>Chilopoda</taxon>
        <taxon>Pleurostigmophora</taxon>
        <taxon>Geophilomorpha</taxon>
        <taxon>Linotaeniidae</taxon>
        <taxon>Strigamia</taxon>
    </lineage>
</organism>
<name>T1J9F5_STRMM</name>
<reference evidence="2" key="1">
    <citation type="submission" date="2011-05" db="EMBL/GenBank/DDBJ databases">
        <authorList>
            <person name="Richards S.R."/>
            <person name="Qu J."/>
            <person name="Jiang H."/>
            <person name="Jhangiani S.N."/>
            <person name="Agravi P."/>
            <person name="Goodspeed R."/>
            <person name="Gross S."/>
            <person name="Mandapat C."/>
            <person name="Jackson L."/>
            <person name="Mathew T."/>
            <person name="Pu L."/>
            <person name="Thornton R."/>
            <person name="Saada N."/>
            <person name="Wilczek-Boney K.B."/>
            <person name="Lee S."/>
            <person name="Kovar C."/>
            <person name="Wu Y."/>
            <person name="Scherer S.E."/>
            <person name="Worley K.C."/>
            <person name="Muzny D.M."/>
            <person name="Gibbs R."/>
        </authorList>
    </citation>
    <scope>NUCLEOTIDE SEQUENCE</scope>
    <source>
        <strain evidence="2">Brora</strain>
    </source>
</reference>
<protein>
    <submittedName>
        <fullName evidence="1">Uncharacterized protein</fullName>
    </submittedName>
</protein>
<dbReference type="EMBL" id="JH431973">
    <property type="status" value="NOT_ANNOTATED_CDS"/>
    <property type="molecule type" value="Genomic_DNA"/>
</dbReference>